<accession>A0A4R4ZFI4</accession>
<sequence>MPRPGDWEAIGLGSDPTPGEPETIGQLAEVLQKVGGKAREIMNAVDKVMNKNSDQDFVGATADALRSKVDGRLRGHVEDVANAFETSATALREWRTAVEGYQRTADDALNAGRGLPEDNPERERQKGIAEQAGRDQSSAAGGYAGRINGVANIQLPISACEAFWEAFKWLAIILIIPALIFGGPIALIALGVNLALFIKTIVDVAKGDAGFLDLFLAGLGLIAPTTKALPIFSIIKGVAGGIAAGVKGIAQTFRNIFSKNFLMSGLTGLRGLGSLVNLSIRETGLFVIKNLHNFPVNAASFVNNFGTIALGTFSKLSLAFSSGLSAVGKGIGAIGKGIGTAFTGTGKFISAHFNNLQWTRIFLPVAADDIRAFQALGLSNFKSFTSALKVGVVGRGVFGQNVFGMPMMGAISRGISAAPIPTGNLGFVDNLKSFFNQMMEPPKLVPAVHINNFGLATDSGFGAGKAFTAIDEIHLAPMAPLPPTNVGVSAINPPTVQTASGLHIPGPTNVGNVSTNVGSMHVGTPAFGNVGNVSTNIPAMHAGTPSFGNVGNVSTNIPAMHAGTPSLNGVGNLSTNISGLHTGSPTVNGVNGIEGLVQGMPNASHVAIPALPSNSLVHGTQGAGTGNFAHLTGNANVVQPNVNVSSLHVSGTQSSGIGDLVNSGIRGNTPSISPNFAQSIGDGAGHGFQAQHFTQSIDEILHSSGAANGHLGSVAPPAVDRINSALNLLHGGAADLKVGAPGVPVRVDNPGLAGTQNLASPPATAHVQPVNMPRTEVPIQTQIVPNGHVGTPGVGGPGHIGTPGVGNLPGSIGTPGVGAPVHIGAPNVGNLGNAGTPGTPGSGHSFVPGKSEIPLSGLPDHPGAMIKVERFEGGMTQFNLHGGGPNGRLDVLGGGHLRFTDTSTGATTRFGSDGLVIDQGIRLTKTDGVIRPTDQILVKGSDGTFHVTGLDGKLVPDGLKVRGLDTGGVQILGKDGASWNYSATGKLEGQNITAHWQNDLAAKAGVFHKAGDTDLAVTKKMEDFGSVQNAQKNLNIAHENVEVHGTRGDGPSTGPSVGEQVHIDLHGAQRDLDNAKAAFEDKHHLSVDGLKQQLDDITTQSLNERPRLLGGGRTQTFDVPGNAGVKFNVADGKQISLHGDHADDFTSAVNGTTLKISRESTGHSWTYNLGFGNRANQIGESFPLNGGLFDGKPVALEGKLGQFDRGAMSFDGKSFPVKVTDDTITVGSPQGPMNYDRGGVFTGPGENAAGHLPKPTPPQHLAGDPAGLARWEAQVDLSRTHLTLAASDSKLSGLMKDVTGGSFTSKRGYGGYVNPTALGDGTLVTKVRTFDTITQDLLHKGPADNITVYRGVSLDPEAALAHSFPERLPISTSTSMKFQDEWAKNGVMSNRVVFEIDVPANHGKLAMSYPDHYTPGGGEARAWNQDQSEFTLAPTTLVRTGAPDRFVGEMRIISVKAEQIPTSKLESLITEQWKGLDSATAFDDFAKSFNQTNLRNFEGFDDAITRSTTSTDNMMHTIHVQRPGFKNELTITVMRNEPADSVRVTMVADGKTVFNQTWSKTDFRNLATDLRGGVLHNNEQFTNLAKPAEWTVSRASGKQIADAWDADSLARTNVFRSPGDADSLVLQKANDFTTIQKAQNDLGKALDNFSVNGNRIDGRATGVSVGDLAKVDLQHAQGEFVKVKEIFESKYPGMNVESVQHQLDELLVDSLRDRPRLVAGGTQPRPAPIPNSSVFFKVDDGTVTFTGPNANAFTGTFDGPMLKVTETSFDGTMTRQLEFSINRRTNMPMLNRDEFTLTGGPFEGKRIGAEIEIGLPGQSHLVDDLNGNVPVQYLSGEFHVPSTLGPAKYTREGEFVGIGGTRTDHLPPVNAPAGMTGDDLARFTAQAEISRTHLTAAGQLDDVGRMMDSIAEGAFTSKRGYGGYVDSAFHNGTLEEKVLEFNTGAHSLMVDGKIGRTTVYRGVAMDKIAAQSDTFIERLPVSTSSEWKFQPQWAKGADLDKRVVFKIDVPETHGKLAMAYPDDYVRGIGDAAPKNQGQFEVTLSPTILERTSEPIFTRDGLTVIPVRARQMTDDQIGHFLTERWSGLDSATAFDDFAKAFDTAGMQKFGGMSEVTVTSKTSGLVNEITVSKVGFEGNNLKIVVTRDVDADSVRVTATADGTTSFNQTWSRDGFANIATDLKAGTLHDNDLFVSMSKPAAWSAKGKAAASPMDVDLAAKTTAPRAAFDAEAMASVRMEDFGRVRQSRYNLQQAELNVNLHGGRSDSTSVDAAIGPQVKMELDAAQVDFDAGKAAFKRKHEMDFDDLQAEVSAAKKMKLPGAGRLFDVPGGNVSFQVERGQVGFAGSLADDFSGAVTGNTVVVTRIGTGGGGVVGDTWTFRMGFRPSLIGRTMTLTDGPLAGEVVNLRGIAGQLDGTLGDAGVWPRQLSGDDLFIATPTGPLHYTRDGNFLGPVETATGKLGPAAPPPHLGNDPDGLARWTAQVDSSRTHLTAALDNKAVENMMKDVMGGAFTSKRGYEGFVKPSALGEGTLAAKVNDFNNVTRDLLFKGPDERMTLYRGVSMDPHAAQADEFVDRLPSSTSNNIGFQEEWAKNGAASNRFVFEIDVPAGHGKLSMAYPKGYDAGEGAAKAWNQSQWEVTLAPTVLKRTGPDRIEDGMTIVPVRAEQISSGKIVDLLTEKWPGMNLDTAYDDFVRAFDNGSVNRWEGFDDVTVTTTKSADGNLTTHTLSKPGYGDKLDVLISKDVDGGTVSVKIEGADAAFSKGPWKGTDLTDLAAQLRGNVLHDSDLFMRLPQPGAWAQEPVVVNMLHMPQVQQHQLAGVFNGNQVVLPHGGQPHVAGPNGGQFAVHDFGTNGFRVVGPNGQTGRYGANGVHVADGVVLNDTRGIRFTEGAQVVDIQGVPIPNTHLDNLAGGEFRVVEGNNATRFGADGVHLSDGIRLQDPNGLRFTENLGTGPRVVDQHGVPVPNAAVQQLDNGVVVVEGRIGRGFDANGIHVDNRITLESRFQDQVVVRPVQGRPSVAGADGPLFRVVDVQDGGFRVIGARGQMQRYGADGAHLGDGVALADNLHPRETLFTEADGAGGFRVVDLNGGVPAQHRLETFGNGQFRMFDDSTGTVRWFGDDGLGRAHGFRVQDPAYGGNTYLYRMPDGQAHFVDDAATARPGTVHLSQDGTNTFHIADANGVTRHFDNAGGYLERQVPALDQVTGTQRIVVHDVNNNLVLRGPAGDTATVNHVQGGGYRIVDNGRFEQFGADGAYQAFGRQIQLPGETAWLHIGAGGNNPQWLDNAFQPVAGRNVVVNGTEIHVARANGHDVFDMQGGLLREVTDIPGNGAVFGGSRITRDNNGVVTWADNAGVQMPIPHRATIDNTGNIRIEITMPGRPRHGEFHQFNRGGDITEQGFRVVRDNQPTQFKYVINRTDNTWQRVADDGTIGDLGFHKGKVDIVGLEQGRIKLQSSTAKEVEVFERRWLPGDQILDSFRKTDTLGFNSTNRRTTWTQYDTNGNLTDWGKRHHATAGNAWQDINHNWRTVRDYQQGLQKFDNPIADQLGPLAKAEEKITGHVIAIRNGDGSWTWHRYQADFVHVAQGNRTFERVGEGWTDTVRVMDNGNEVSHVAQQKWGTWHGPDHARQYKEFTLQPGATHPTRDGSFELLSPQVKPIGKGELLPDGTLLSSVRQGDQRPPVWVRERLLGNPPTTGSVAHIAGDNRFQIFRWNTTGGPNAADNGIRYVGADEAFIDVDMAGAFVRSKGKLHDGTDLKVGDHATSPTNQYPQANLQPGARADTPWTNGDVNGWRVTNGNTWQDFAEVDGQGWRMFRESQPGGVVREYPDPADTHIWVNRDAHGNLVGMAHKVDDPANVGGHKYVVATGDADSSTWRWHELDQNGVQVANSGGERFHFKGSRDESISYDNSFRDFDAAGNLVRDRRMLDELRFIESWDNGGQWVAKEFDKLGVEVVGSTQLNRAWLQADGTWGNNWVNGSTHFRDSIPATPTTPTQVLRETPVHIGDGRPARVREYTMDGNGRTDFAQWKEFDFDKVVRERVASGNNFLETDKVHGQWKLYDNTGRVIGERSDNGLVFEFRDGQLRLTGNEFDFRGQMTEFRGWNTRMGDVQRQPWLMQSNWTMADKTLMPGGSAVLREANYAPFSRLLTQKLAISMTFDFLLDYAASLMIMGIIAEAQNKPFTGNDALKALMNAAVGTTIKGVAGAALTDTKLMGSFVRNMKQNQANLDGGKLITNRPMNHTSTWGGEWAANTGAVKWRAGVFDYGFGMMLLPLTAFVNGAMNAAIFGVPGSDGKSHKVSGWQAVAEGGITAVASLVAANSIGLLRTGIGQYALGRYVQKGGIGEMALNMPLRLWEKGMGSLLTPEIRGRIDPPWSHIPTTPPPPPAAPQPTITPGGVILPPGVTPVPSVPGTQGTP</sequence>
<feature type="transmembrane region" description="Helical" evidence="2">
    <location>
        <begin position="169"/>
        <end position="197"/>
    </location>
</feature>
<feature type="compositionally biased region" description="Pro residues" evidence="1">
    <location>
        <begin position="4377"/>
        <end position="4386"/>
    </location>
</feature>
<reference evidence="3 4" key="1">
    <citation type="submission" date="2019-03" db="EMBL/GenBank/DDBJ databases">
        <title>Draft genome sequences of novel Actinobacteria.</title>
        <authorList>
            <person name="Sahin N."/>
            <person name="Ay H."/>
            <person name="Saygin H."/>
        </authorList>
    </citation>
    <scope>NUCLEOTIDE SEQUENCE [LARGE SCALE GENOMIC DNA]</scope>
    <source>
        <strain evidence="3 4">JCM 13523</strain>
    </source>
</reference>
<organism evidence="3 4">
    <name type="scientific">Kribbella antibiotica</name>
    <dbReference type="NCBI Taxonomy" id="190195"/>
    <lineage>
        <taxon>Bacteria</taxon>
        <taxon>Bacillati</taxon>
        <taxon>Actinomycetota</taxon>
        <taxon>Actinomycetes</taxon>
        <taxon>Propionibacteriales</taxon>
        <taxon>Kribbellaceae</taxon>
        <taxon>Kribbella</taxon>
    </lineage>
</organism>
<feature type="region of interest" description="Disordered" evidence="1">
    <location>
        <begin position="109"/>
        <end position="139"/>
    </location>
</feature>
<keyword evidence="2" id="KW-0812">Transmembrane</keyword>
<keyword evidence="2" id="KW-1133">Transmembrane helix</keyword>
<dbReference type="OrthoDB" id="4333945at2"/>
<evidence type="ECO:0000256" key="1">
    <source>
        <dbReference type="SAM" id="MobiDB-lite"/>
    </source>
</evidence>
<evidence type="ECO:0000313" key="4">
    <source>
        <dbReference type="Proteomes" id="UP000295124"/>
    </source>
</evidence>
<gene>
    <name evidence="3" type="ORF">E1263_25520</name>
</gene>
<dbReference type="Proteomes" id="UP000295124">
    <property type="component" value="Unassembled WGS sequence"/>
</dbReference>
<feature type="compositionally biased region" description="Basic and acidic residues" evidence="1">
    <location>
        <begin position="115"/>
        <end position="127"/>
    </location>
</feature>
<feature type="transmembrane region" description="Helical" evidence="2">
    <location>
        <begin position="209"/>
        <end position="226"/>
    </location>
</feature>
<evidence type="ECO:0000256" key="2">
    <source>
        <dbReference type="SAM" id="Phobius"/>
    </source>
</evidence>
<protein>
    <submittedName>
        <fullName evidence="3">Uncharacterized protein</fullName>
    </submittedName>
</protein>
<feature type="region of interest" description="Disordered" evidence="1">
    <location>
        <begin position="4367"/>
        <end position="4414"/>
    </location>
</feature>
<dbReference type="EMBL" id="SMKX01000084">
    <property type="protein sequence ID" value="TDD56334.1"/>
    <property type="molecule type" value="Genomic_DNA"/>
</dbReference>
<proteinExistence type="predicted"/>
<keyword evidence="2" id="KW-0472">Membrane</keyword>
<feature type="region of interest" description="Disordered" evidence="1">
    <location>
        <begin position="1"/>
        <end position="20"/>
    </location>
</feature>
<evidence type="ECO:0000313" key="3">
    <source>
        <dbReference type="EMBL" id="TDD56334.1"/>
    </source>
</evidence>
<keyword evidence="4" id="KW-1185">Reference proteome</keyword>
<comment type="caution">
    <text evidence="3">The sequence shown here is derived from an EMBL/GenBank/DDBJ whole genome shotgun (WGS) entry which is preliminary data.</text>
</comment>
<name>A0A4R4ZFI4_9ACTN</name>
<dbReference type="RefSeq" id="WP_132171676.1">
    <property type="nucleotide sequence ID" value="NZ_SMKX01000084.1"/>
</dbReference>